<dbReference type="RefSeq" id="WP_111513369.1">
    <property type="nucleotide sequence ID" value="NZ_QFYR01000001.1"/>
</dbReference>
<keyword evidence="3 8" id="KW-0349">Heme</keyword>
<dbReference type="PROSITE" id="PS51007">
    <property type="entry name" value="CYTC"/>
    <property type="match status" value="1"/>
</dbReference>
<evidence type="ECO:0000256" key="7">
    <source>
        <dbReference type="ARBA" id="ARBA00023004"/>
    </source>
</evidence>
<sequence>MVASAWGGRMFVVLATACCLTACNRENRALDASPAETGPRAVTVSDLYPGAPAPTPSDPRAQEYEGNAQHIANGQRYYKWFNCSGCHFNGGGGIGPPLMDDKWRYGGSIEQIYASIVQGRPNGMPAFKDKIPEAQVWEIAAYVRSLSGNADKLAAPSRQDGIRAIPPINNMDRAPPTGDPTPSMVGPR</sequence>
<evidence type="ECO:0000256" key="6">
    <source>
        <dbReference type="ARBA" id="ARBA00022982"/>
    </source>
</evidence>
<keyword evidence="7 8" id="KW-0408">Iron</keyword>
<dbReference type="InterPro" id="IPR009056">
    <property type="entry name" value="Cyt_c-like_dom"/>
</dbReference>
<dbReference type="Pfam" id="PF13442">
    <property type="entry name" value="Cytochrome_CBB3"/>
    <property type="match status" value="1"/>
</dbReference>
<dbReference type="SUPFAM" id="SSF46626">
    <property type="entry name" value="Cytochrome c"/>
    <property type="match status" value="1"/>
</dbReference>
<evidence type="ECO:0000256" key="5">
    <source>
        <dbReference type="ARBA" id="ARBA00022723"/>
    </source>
</evidence>
<name>A0A328AQM1_9CAUL</name>
<evidence type="ECO:0000259" key="10">
    <source>
        <dbReference type="PROSITE" id="PS51007"/>
    </source>
</evidence>
<keyword evidence="6" id="KW-0249">Electron transport</keyword>
<dbReference type="Proteomes" id="UP000249725">
    <property type="component" value="Unassembled WGS sequence"/>
</dbReference>
<organism evidence="11 12">
    <name type="scientific">Phenylobacterium deserti</name>
    <dbReference type="NCBI Taxonomy" id="1914756"/>
    <lineage>
        <taxon>Bacteria</taxon>
        <taxon>Pseudomonadati</taxon>
        <taxon>Pseudomonadota</taxon>
        <taxon>Alphaproteobacteria</taxon>
        <taxon>Caulobacterales</taxon>
        <taxon>Caulobacteraceae</taxon>
        <taxon>Phenylobacterium</taxon>
    </lineage>
</organism>
<evidence type="ECO:0000313" key="12">
    <source>
        <dbReference type="Proteomes" id="UP000249725"/>
    </source>
</evidence>
<dbReference type="PRINTS" id="PR00605">
    <property type="entry name" value="CYTCHROMECIC"/>
</dbReference>
<evidence type="ECO:0000256" key="9">
    <source>
        <dbReference type="SAM" id="MobiDB-lite"/>
    </source>
</evidence>
<dbReference type="Gene3D" id="1.10.760.10">
    <property type="entry name" value="Cytochrome c-like domain"/>
    <property type="match status" value="1"/>
</dbReference>
<dbReference type="EMBL" id="QFYR01000001">
    <property type="protein sequence ID" value="RAK56917.1"/>
    <property type="molecule type" value="Genomic_DNA"/>
</dbReference>
<keyword evidence="12" id="KW-1185">Reference proteome</keyword>
<protein>
    <submittedName>
        <fullName evidence="11">Cytochrome C</fullName>
    </submittedName>
</protein>
<gene>
    <name evidence="11" type="ORF">DJ018_02805</name>
</gene>
<keyword evidence="5 8" id="KW-0479">Metal-binding</keyword>
<feature type="region of interest" description="Disordered" evidence="9">
    <location>
        <begin position="32"/>
        <end position="60"/>
    </location>
</feature>
<comment type="cofactor">
    <cofactor evidence="1">
        <name>heme c</name>
        <dbReference type="ChEBI" id="CHEBI:61717"/>
    </cofactor>
</comment>
<evidence type="ECO:0000256" key="2">
    <source>
        <dbReference type="ARBA" id="ARBA00022448"/>
    </source>
</evidence>
<dbReference type="GO" id="GO:0020037">
    <property type="term" value="F:heme binding"/>
    <property type="evidence" value="ECO:0007669"/>
    <property type="project" value="InterPro"/>
</dbReference>
<evidence type="ECO:0000256" key="1">
    <source>
        <dbReference type="ARBA" id="ARBA00001926"/>
    </source>
</evidence>
<dbReference type="OrthoDB" id="5523448at2"/>
<proteinExistence type="predicted"/>
<comment type="caution">
    <text evidence="11">The sequence shown here is derived from an EMBL/GenBank/DDBJ whole genome shotgun (WGS) entry which is preliminary data.</text>
</comment>
<feature type="domain" description="Cytochrome c" evidence="10">
    <location>
        <begin position="69"/>
        <end position="147"/>
    </location>
</feature>
<dbReference type="InterPro" id="IPR036909">
    <property type="entry name" value="Cyt_c-like_dom_sf"/>
</dbReference>
<accession>A0A328AQM1</accession>
<reference evidence="12" key="1">
    <citation type="submission" date="2018-05" db="EMBL/GenBank/DDBJ databases">
        <authorList>
            <person name="Li X."/>
        </authorList>
    </citation>
    <scope>NUCLEOTIDE SEQUENCE [LARGE SCALE GENOMIC DNA]</scope>
    <source>
        <strain evidence="12">YIM 73061</strain>
    </source>
</reference>
<evidence type="ECO:0000313" key="11">
    <source>
        <dbReference type="EMBL" id="RAK56917.1"/>
    </source>
</evidence>
<evidence type="ECO:0000256" key="3">
    <source>
        <dbReference type="ARBA" id="ARBA00022617"/>
    </source>
</evidence>
<keyword evidence="4" id="KW-0679">Respiratory chain</keyword>
<dbReference type="InterPro" id="IPR008168">
    <property type="entry name" value="Cyt_C_IC"/>
</dbReference>
<dbReference type="GO" id="GO:0009055">
    <property type="term" value="F:electron transfer activity"/>
    <property type="evidence" value="ECO:0007669"/>
    <property type="project" value="InterPro"/>
</dbReference>
<dbReference type="GO" id="GO:0005506">
    <property type="term" value="F:iron ion binding"/>
    <property type="evidence" value="ECO:0007669"/>
    <property type="project" value="InterPro"/>
</dbReference>
<keyword evidence="2" id="KW-0813">Transport</keyword>
<dbReference type="AlphaFoldDB" id="A0A328AQM1"/>
<evidence type="ECO:0000256" key="4">
    <source>
        <dbReference type="ARBA" id="ARBA00022660"/>
    </source>
</evidence>
<evidence type="ECO:0000256" key="8">
    <source>
        <dbReference type="PROSITE-ProRule" id="PRU00433"/>
    </source>
</evidence>
<feature type="region of interest" description="Disordered" evidence="9">
    <location>
        <begin position="153"/>
        <end position="188"/>
    </location>
</feature>